<protein>
    <recommendedName>
        <fullName evidence="4">Putative pterin-4-alpha-carbinolamine dehydratase</fullName>
        <shortName evidence="4">PHS</shortName>
        <ecNumber evidence="4">4.2.1.96</ecNumber>
    </recommendedName>
    <alternativeName>
        <fullName evidence="4">4-alpha-hydroxy-tetrahydropterin dehydratase</fullName>
    </alternativeName>
    <alternativeName>
        <fullName evidence="4">Pterin carbinolamine dehydratase</fullName>
        <shortName evidence="4">PCD</shortName>
    </alternativeName>
</protein>
<gene>
    <name evidence="5" type="ORF">PQO03_20660</name>
</gene>
<dbReference type="InterPro" id="IPR036428">
    <property type="entry name" value="PCD_sf"/>
</dbReference>
<accession>A0ABY7VZM6</accession>
<dbReference type="CDD" id="cd00913">
    <property type="entry name" value="PCD_DCoH_subfamily_a"/>
    <property type="match status" value="1"/>
</dbReference>
<comment type="catalytic activity">
    <reaction evidence="1 4">
        <text>(4aS,6R)-4a-hydroxy-L-erythro-5,6,7,8-tetrahydrobiopterin = (6R)-L-erythro-6,7-dihydrobiopterin + H2O</text>
        <dbReference type="Rhea" id="RHEA:11920"/>
        <dbReference type="ChEBI" id="CHEBI:15377"/>
        <dbReference type="ChEBI" id="CHEBI:15642"/>
        <dbReference type="ChEBI" id="CHEBI:43120"/>
        <dbReference type="EC" id="4.2.1.96"/>
    </reaction>
</comment>
<keyword evidence="3 4" id="KW-0456">Lyase</keyword>
<proteinExistence type="inferred from homology"/>
<dbReference type="PANTHER" id="PTHR12599:SF0">
    <property type="entry name" value="PTERIN-4-ALPHA-CARBINOLAMINE DEHYDRATASE"/>
    <property type="match status" value="1"/>
</dbReference>
<name>A0ABY7VZM6_9BACT</name>
<organism evidence="5 6">
    <name type="scientific">Lentisphaera profundi</name>
    <dbReference type="NCBI Taxonomy" id="1658616"/>
    <lineage>
        <taxon>Bacteria</taxon>
        <taxon>Pseudomonadati</taxon>
        <taxon>Lentisphaerota</taxon>
        <taxon>Lentisphaeria</taxon>
        <taxon>Lentisphaerales</taxon>
        <taxon>Lentisphaeraceae</taxon>
        <taxon>Lentisphaera</taxon>
    </lineage>
</organism>
<dbReference type="Gene3D" id="3.30.1360.20">
    <property type="entry name" value="Transcriptional coactivator/pterin dehydratase"/>
    <property type="match status" value="1"/>
</dbReference>
<reference evidence="5 6" key="1">
    <citation type="submission" date="2023-02" db="EMBL/GenBank/DDBJ databases">
        <title>Genome sequence of Lentisphaera profundi SAORIC-696.</title>
        <authorList>
            <person name="Kim e."/>
            <person name="Cho J.-C."/>
            <person name="Choi A."/>
            <person name="Kang I."/>
        </authorList>
    </citation>
    <scope>NUCLEOTIDE SEQUENCE [LARGE SCALE GENOMIC DNA]</scope>
    <source>
        <strain evidence="5 6">SAORIC-696</strain>
    </source>
</reference>
<dbReference type="HAMAP" id="MF_00434">
    <property type="entry name" value="Pterin_4_alpha"/>
    <property type="match status" value="1"/>
</dbReference>
<evidence type="ECO:0000313" key="5">
    <source>
        <dbReference type="EMBL" id="WDE98231.1"/>
    </source>
</evidence>
<evidence type="ECO:0000256" key="2">
    <source>
        <dbReference type="ARBA" id="ARBA00006472"/>
    </source>
</evidence>
<dbReference type="Proteomes" id="UP001214250">
    <property type="component" value="Chromosome 2"/>
</dbReference>
<evidence type="ECO:0000256" key="4">
    <source>
        <dbReference type="HAMAP-Rule" id="MF_00434"/>
    </source>
</evidence>
<comment type="similarity">
    <text evidence="2 4">Belongs to the pterin-4-alpha-carbinolamine dehydratase family.</text>
</comment>
<dbReference type="EMBL" id="CP117812">
    <property type="protein sequence ID" value="WDE98231.1"/>
    <property type="molecule type" value="Genomic_DNA"/>
</dbReference>
<evidence type="ECO:0000256" key="1">
    <source>
        <dbReference type="ARBA" id="ARBA00001554"/>
    </source>
</evidence>
<dbReference type="RefSeq" id="WP_274153079.1">
    <property type="nucleotide sequence ID" value="NZ_CP117812.1"/>
</dbReference>
<dbReference type="Pfam" id="PF01329">
    <property type="entry name" value="Pterin_4a"/>
    <property type="match status" value="1"/>
</dbReference>
<evidence type="ECO:0000256" key="3">
    <source>
        <dbReference type="ARBA" id="ARBA00023239"/>
    </source>
</evidence>
<evidence type="ECO:0000313" key="6">
    <source>
        <dbReference type="Proteomes" id="UP001214250"/>
    </source>
</evidence>
<dbReference type="SUPFAM" id="SSF55248">
    <property type="entry name" value="PCD-like"/>
    <property type="match status" value="1"/>
</dbReference>
<dbReference type="InterPro" id="IPR001533">
    <property type="entry name" value="Pterin_deHydtase"/>
</dbReference>
<dbReference type="EC" id="4.2.1.96" evidence="4"/>
<dbReference type="PANTHER" id="PTHR12599">
    <property type="entry name" value="PTERIN-4-ALPHA-CARBINOLAMINE DEHYDRATASE"/>
    <property type="match status" value="1"/>
</dbReference>
<sequence>MNQWLDKKCKACEGGVDPLSEVVINDYLSTIPGWEYKDLRLSRKFDFKNHYQAISFVNAVAWISHSENHHPMMEVGFRDVTIYYWTHAIDGISDNDFICAAKVNNLLT</sequence>
<keyword evidence="6" id="KW-1185">Reference proteome</keyword>